<dbReference type="NCBIfam" id="TIGR02937">
    <property type="entry name" value="sigma70-ECF"/>
    <property type="match status" value="1"/>
</dbReference>
<evidence type="ECO:0000313" key="12">
    <source>
        <dbReference type="Proteomes" id="UP000244180"/>
    </source>
</evidence>
<keyword evidence="4" id="KW-0238">DNA-binding</keyword>
<dbReference type="PANTHER" id="PTHR43133:SF8">
    <property type="entry name" value="RNA POLYMERASE SIGMA FACTOR HI_1459-RELATED"/>
    <property type="match status" value="1"/>
</dbReference>
<dbReference type="GO" id="GO:0016987">
    <property type="term" value="F:sigma factor activity"/>
    <property type="evidence" value="ECO:0007669"/>
    <property type="project" value="UniProtKB-KW"/>
</dbReference>
<dbReference type="EMBL" id="JXBB01000045">
    <property type="protein sequence ID" value="OAR03730.1"/>
    <property type="molecule type" value="Genomic_DNA"/>
</dbReference>
<dbReference type="InterPro" id="IPR007627">
    <property type="entry name" value="RNA_pol_sigma70_r2"/>
</dbReference>
<evidence type="ECO:0000256" key="2">
    <source>
        <dbReference type="ARBA" id="ARBA00023015"/>
    </source>
</evidence>
<evidence type="ECO:0000313" key="8">
    <source>
        <dbReference type="EMBL" id="MBT9282786.1"/>
    </source>
</evidence>
<dbReference type="Pfam" id="PF08281">
    <property type="entry name" value="Sigma70_r4_2"/>
    <property type="match status" value="1"/>
</dbReference>
<dbReference type="Gene3D" id="1.10.10.10">
    <property type="entry name" value="Winged helix-like DNA-binding domain superfamily/Winged helix DNA-binding domain"/>
    <property type="match status" value="1"/>
</dbReference>
<proteinExistence type="inferred from homology"/>
<dbReference type="Gene3D" id="1.10.1740.10">
    <property type="match status" value="1"/>
</dbReference>
<keyword evidence="2" id="KW-0805">Transcription regulation</keyword>
<dbReference type="Proteomes" id="UP000243024">
    <property type="component" value="Unassembled WGS sequence"/>
</dbReference>
<evidence type="ECO:0000256" key="5">
    <source>
        <dbReference type="ARBA" id="ARBA00023163"/>
    </source>
</evidence>
<organism evidence="9 11">
    <name type="scientific">Hydrogenibacillus schlegelii</name>
    <name type="common">Bacillus schlegelii</name>
    <dbReference type="NCBI Taxonomy" id="1484"/>
    <lineage>
        <taxon>Bacteria</taxon>
        <taxon>Bacillati</taxon>
        <taxon>Bacillota</taxon>
        <taxon>Bacilli</taxon>
        <taxon>Bacillales</taxon>
        <taxon>Bacillales Family X. Incertae Sedis</taxon>
        <taxon>Hydrogenibacillus</taxon>
    </lineage>
</organism>
<dbReference type="AlphaFoldDB" id="A0A132NCS8"/>
<dbReference type="EMBL" id="PEBV01000025">
    <property type="protein sequence ID" value="PTQ52361.1"/>
    <property type="molecule type" value="Genomic_DNA"/>
</dbReference>
<reference evidence="10 12" key="2">
    <citation type="submission" date="2017-08" db="EMBL/GenBank/DDBJ databases">
        <title>Burning lignite coal seam in the remote Altai Mountains harbors a hydrogen-driven thermophilic microbial community.</title>
        <authorList>
            <person name="Kadnikov V.V."/>
            <person name="Mardanov A.V."/>
            <person name="Ivasenko D."/>
            <person name="Beletsky A.V."/>
            <person name="Karnachuk O.V."/>
            <person name="Ravin N.V."/>
        </authorList>
    </citation>
    <scope>NUCLEOTIDE SEQUENCE [LARGE SCALE GENOMIC DNA]</scope>
    <source>
        <strain evidence="10">AL33</strain>
    </source>
</reference>
<dbReference type="SUPFAM" id="SSF88659">
    <property type="entry name" value="Sigma3 and sigma4 domains of RNA polymerase sigma factors"/>
    <property type="match status" value="1"/>
</dbReference>
<dbReference type="Proteomes" id="UP000244180">
    <property type="component" value="Unassembled WGS sequence"/>
</dbReference>
<reference evidence="8" key="3">
    <citation type="journal article" date="2021" name="Microbiology">
        <title>Metagenomic Analysis of the Microbial Community in the Underground Coal Fire Area (Kemerovo Region, Russia) Revealed Predominance of Thermophilic Members of the Phyla Deinococcus-thermus, Aquificae, and Firmicutes.</title>
        <authorList>
            <person name="Kadnikov V."/>
            <person name="Mardanov A.V."/>
            <person name="Beletsky A.V."/>
            <person name="Karnachuk O.V."/>
            <person name="Ravin N.V."/>
        </authorList>
    </citation>
    <scope>NUCLEOTIDE SEQUENCE</scope>
    <source>
        <strain evidence="8">RBS10-49</strain>
    </source>
</reference>
<dbReference type="InterPro" id="IPR039425">
    <property type="entry name" value="RNA_pol_sigma-70-like"/>
</dbReference>
<sequence>MCDREQEIIRAIKDGEVERFADLIRCYEPRLRQFVRQYLTAYRLEDLVDDMVQETFLKAFHSLHAFRDDEAAFSTWLFTIARNTVLSELRRSRHQDVALDDRLKERLRSPFRPPEETIIVGETAALVRQAIMALPERQRKALVLREYEEMEYRDIADRLGLTVSSVKSLLFRARTTLKEKLEPYIRDGRMEGRRR</sequence>
<dbReference type="CDD" id="cd06171">
    <property type="entry name" value="Sigma70_r4"/>
    <property type="match status" value="1"/>
</dbReference>
<keyword evidence="5" id="KW-0804">Transcription</keyword>
<feature type="domain" description="RNA polymerase sigma factor 70 region 4 type 2" evidence="7">
    <location>
        <begin position="126"/>
        <end position="177"/>
    </location>
</feature>
<protein>
    <submittedName>
        <fullName evidence="10">RNA polymerase sigma-70 factor, ECF subfamily</fullName>
    </submittedName>
    <submittedName>
        <fullName evidence="9">RNA polymerase subunit sigma-24</fullName>
    </submittedName>
    <submittedName>
        <fullName evidence="8">Sigma-70 family RNA polymerase sigma factor</fullName>
    </submittedName>
</protein>
<comment type="caution">
    <text evidence="9">The sequence shown here is derived from an EMBL/GenBank/DDBJ whole genome shotgun (WGS) entry which is preliminary data.</text>
</comment>
<evidence type="ECO:0000313" key="9">
    <source>
        <dbReference type="EMBL" id="OAR03730.1"/>
    </source>
</evidence>
<dbReference type="GO" id="GO:0003677">
    <property type="term" value="F:DNA binding"/>
    <property type="evidence" value="ECO:0007669"/>
    <property type="project" value="UniProtKB-KW"/>
</dbReference>
<evidence type="ECO:0000256" key="1">
    <source>
        <dbReference type="ARBA" id="ARBA00010641"/>
    </source>
</evidence>
<keyword evidence="3" id="KW-0731">Sigma factor</keyword>
<comment type="similarity">
    <text evidence="1">Belongs to the sigma-70 factor family. ECF subfamily.</text>
</comment>
<dbReference type="Pfam" id="PF04542">
    <property type="entry name" value="Sigma70_r2"/>
    <property type="match status" value="1"/>
</dbReference>
<evidence type="ECO:0000256" key="4">
    <source>
        <dbReference type="ARBA" id="ARBA00023125"/>
    </source>
</evidence>
<dbReference type="InterPro" id="IPR036388">
    <property type="entry name" value="WH-like_DNA-bd_sf"/>
</dbReference>
<evidence type="ECO:0000259" key="7">
    <source>
        <dbReference type="Pfam" id="PF08281"/>
    </source>
</evidence>
<dbReference type="OrthoDB" id="9784272at2"/>
<keyword evidence="11" id="KW-1185">Reference proteome</keyword>
<evidence type="ECO:0000256" key="3">
    <source>
        <dbReference type="ARBA" id="ARBA00023082"/>
    </source>
</evidence>
<evidence type="ECO:0000259" key="6">
    <source>
        <dbReference type="Pfam" id="PF04542"/>
    </source>
</evidence>
<dbReference type="Proteomes" id="UP000748108">
    <property type="component" value="Unassembled WGS sequence"/>
</dbReference>
<feature type="domain" description="RNA polymerase sigma-70 region 2" evidence="6">
    <location>
        <begin position="23"/>
        <end position="93"/>
    </location>
</feature>
<accession>A0A132NCS8</accession>
<dbReference type="InterPro" id="IPR014284">
    <property type="entry name" value="RNA_pol_sigma-70_dom"/>
</dbReference>
<dbReference type="InterPro" id="IPR013249">
    <property type="entry name" value="RNA_pol_sigma70_r4_t2"/>
</dbReference>
<name>A0A132NCS8_HYDSH</name>
<gene>
    <name evidence="10" type="ORF">HSCHL_0412</name>
    <name evidence="8" type="ORF">KM312_09130</name>
    <name evidence="9" type="ORF">SA87_00665</name>
</gene>
<dbReference type="GO" id="GO:0006352">
    <property type="term" value="P:DNA-templated transcription initiation"/>
    <property type="evidence" value="ECO:0007669"/>
    <property type="project" value="InterPro"/>
</dbReference>
<dbReference type="EMBL" id="JAHHQF010000070">
    <property type="protein sequence ID" value="MBT9282786.1"/>
    <property type="molecule type" value="Genomic_DNA"/>
</dbReference>
<evidence type="ECO:0000313" key="10">
    <source>
        <dbReference type="EMBL" id="PTQ52361.1"/>
    </source>
</evidence>
<dbReference type="SUPFAM" id="SSF88946">
    <property type="entry name" value="Sigma2 domain of RNA polymerase sigma factors"/>
    <property type="match status" value="1"/>
</dbReference>
<dbReference type="PANTHER" id="PTHR43133">
    <property type="entry name" value="RNA POLYMERASE ECF-TYPE SIGMA FACTO"/>
    <property type="match status" value="1"/>
</dbReference>
<dbReference type="InterPro" id="IPR013325">
    <property type="entry name" value="RNA_pol_sigma_r2"/>
</dbReference>
<dbReference type="InterPro" id="IPR013324">
    <property type="entry name" value="RNA_pol_sigma_r3/r4-like"/>
</dbReference>
<evidence type="ECO:0000313" key="11">
    <source>
        <dbReference type="Proteomes" id="UP000243024"/>
    </source>
</evidence>
<dbReference type="RefSeq" id="WP_066202528.1">
    <property type="nucleotide sequence ID" value="NZ_CBCSAS010000005.1"/>
</dbReference>
<reference evidence="9 11" key="1">
    <citation type="submission" date="2015-09" db="EMBL/GenBank/DDBJ databases">
        <title>Draft genome sequence of Hydrogenibacillus schlegelii DSM 2000.</title>
        <authorList>
            <person name="Hemp J."/>
        </authorList>
    </citation>
    <scope>NUCLEOTIDE SEQUENCE [LARGE SCALE GENOMIC DNA]</scope>
    <source>
        <strain evidence="9 11">MA 48</strain>
    </source>
</reference>
<dbReference type="STRING" id="1484.SA87_00665"/>